<comment type="subcellular location">
    <subcellularLocation>
        <location evidence="11">Cytoplasm</location>
    </subcellularLocation>
</comment>
<accession>A0A1H6FXW7</accession>
<evidence type="ECO:0000256" key="7">
    <source>
        <dbReference type="ARBA" id="ARBA00022793"/>
    </source>
</evidence>
<dbReference type="InterPro" id="IPR018091">
    <property type="entry name" value="PEP_carboxykin_GTP_CS"/>
</dbReference>
<dbReference type="HAMAP" id="MF_00452">
    <property type="entry name" value="PEPCK_GTP"/>
    <property type="match status" value="1"/>
</dbReference>
<dbReference type="GO" id="GO:0042594">
    <property type="term" value="P:response to starvation"/>
    <property type="evidence" value="ECO:0007669"/>
    <property type="project" value="TreeGrafter"/>
</dbReference>
<keyword evidence="11" id="KW-0963">Cytoplasm</keyword>
<evidence type="ECO:0000256" key="1">
    <source>
        <dbReference type="ARBA" id="ARBA00004742"/>
    </source>
</evidence>
<protein>
    <recommendedName>
        <fullName evidence="11">Phosphoenolpyruvate carboxykinase [GTP]</fullName>
        <shortName evidence="11">PEP carboxykinase</shortName>
        <shortName evidence="11">PEPCK</shortName>
        <ecNumber evidence="11">4.1.1.32</ecNumber>
    </recommendedName>
    <alternativeName>
        <fullName evidence="11">GTP-dependent phosphoenolpyruvate carboxykinase</fullName>
        <shortName evidence="11">GTP-PEPCK</shortName>
    </alternativeName>
</protein>
<dbReference type="SUPFAM" id="SSF53795">
    <property type="entry name" value="PEP carboxykinase-like"/>
    <property type="match status" value="1"/>
</dbReference>
<dbReference type="GO" id="GO:0006107">
    <property type="term" value="P:oxaloacetate metabolic process"/>
    <property type="evidence" value="ECO:0007669"/>
    <property type="project" value="TreeGrafter"/>
</dbReference>
<keyword evidence="10 11" id="KW-0456">Lyase</keyword>
<keyword evidence="7 11" id="KW-0210">Decarboxylase</keyword>
<evidence type="ECO:0000256" key="8">
    <source>
        <dbReference type="ARBA" id="ARBA00023134"/>
    </source>
</evidence>
<dbReference type="GO" id="GO:0071333">
    <property type="term" value="P:cellular response to glucose stimulus"/>
    <property type="evidence" value="ECO:0007669"/>
    <property type="project" value="TreeGrafter"/>
</dbReference>
<feature type="binding site" evidence="11">
    <location>
        <begin position="387"/>
        <end position="389"/>
    </location>
    <ligand>
        <name>substrate</name>
    </ligand>
</feature>
<dbReference type="Gene3D" id="2.170.8.10">
    <property type="entry name" value="Phosphoenolpyruvate Carboxykinase, domain 2"/>
    <property type="match status" value="1"/>
</dbReference>
<dbReference type="NCBIfam" id="NF003253">
    <property type="entry name" value="PRK04210.1"/>
    <property type="match status" value="1"/>
</dbReference>
<dbReference type="AlphaFoldDB" id="A0A1H6FXW7"/>
<comment type="similarity">
    <text evidence="2 11">Belongs to the phosphoenolpyruvate carboxykinase [GTP] family.</text>
</comment>
<evidence type="ECO:0000259" key="12">
    <source>
        <dbReference type="Pfam" id="PF00821"/>
    </source>
</evidence>
<dbReference type="Proteomes" id="UP000222056">
    <property type="component" value="Unassembled WGS sequence"/>
</dbReference>
<comment type="function">
    <text evidence="11">Catalyzes the conversion of oxaloacetate (OAA) to phosphoenolpyruvate (PEP), the rate-limiting step in the metabolic pathway that produces glucose from lactate and other precursors derived from the citric acid cycle.</text>
</comment>
<evidence type="ECO:0000313" key="14">
    <source>
        <dbReference type="EMBL" id="SEH15647.1"/>
    </source>
</evidence>
<dbReference type="GO" id="GO:0006094">
    <property type="term" value="P:gluconeogenesis"/>
    <property type="evidence" value="ECO:0007669"/>
    <property type="project" value="UniProtKB-UniRule"/>
</dbReference>
<dbReference type="GO" id="GO:0004613">
    <property type="term" value="F:phosphoenolpyruvate carboxykinase (GTP) activity"/>
    <property type="evidence" value="ECO:0007669"/>
    <property type="project" value="UniProtKB-UniRule"/>
</dbReference>
<comment type="catalytic activity">
    <reaction evidence="11">
        <text>oxaloacetate + GTP = phosphoenolpyruvate + GDP + CO2</text>
        <dbReference type="Rhea" id="RHEA:10388"/>
        <dbReference type="ChEBI" id="CHEBI:16452"/>
        <dbReference type="ChEBI" id="CHEBI:16526"/>
        <dbReference type="ChEBI" id="CHEBI:37565"/>
        <dbReference type="ChEBI" id="CHEBI:58189"/>
        <dbReference type="ChEBI" id="CHEBI:58702"/>
        <dbReference type="EC" id="4.1.1.32"/>
    </reaction>
</comment>
<dbReference type="InterPro" id="IPR013035">
    <property type="entry name" value="PEP_carboxykinase_C"/>
</dbReference>
<dbReference type="Gene3D" id="3.90.228.20">
    <property type="match status" value="1"/>
</dbReference>
<feature type="domain" description="Phosphoenolpyruvate carboxykinase C-terminal P-loop" evidence="12">
    <location>
        <begin position="246"/>
        <end position="604"/>
    </location>
</feature>
<evidence type="ECO:0000256" key="9">
    <source>
        <dbReference type="ARBA" id="ARBA00023211"/>
    </source>
</evidence>
<evidence type="ECO:0000256" key="5">
    <source>
        <dbReference type="ARBA" id="ARBA00022723"/>
    </source>
</evidence>
<evidence type="ECO:0000256" key="10">
    <source>
        <dbReference type="ARBA" id="ARBA00023239"/>
    </source>
</evidence>
<dbReference type="GO" id="GO:0046327">
    <property type="term" value="P:glycerol biosynthetic process from pyruvate"/>
    <property type="evidence" value="ECO:0007669"/>
    <property type="project" value="TreeGrafter"/>
</dbReference>
<dbReference type="InterPro" id="IPR008209">
    <property type="entry name" value="PEP_carboxykinase_GTP"/>
</dbReference>
<dbReference type="GO" id="GO:0016301">
    <property type="term" value="F:kinase activity"/>
    <property type="evidence" value="ECO:0007669"/>
    <property type="project" value="UniProtKB-KW"/>
</dbReference>
<feature type="binding site" evidence="11">
    <location>
        <position position="389"/>
    </location>
    <ligand>
        <name>GTP</name>
        <dbReference type="ChEBI" id="CHEBI:37565"/>
    </ligand>
</feature>
<dbReference type="PANTHER" id="PTHR11561:SF0">
    <property type="entry name" value="PHOSPHOENOLPYRUVATE CARBOXYKINASE [GTP]-RELATED"/>
    <property type="match status" value="1"/>
</dbReference>
<reference evidence="15" key="1">
    <citation type="submission" date="2016-10" db="EMBL/GenBank/DDBJ databases">
        <authorList>
            <person name="Varghese N."/>
            <person name="Submissions S."/>
        </authorList>
    </citation>
    <scope>NUCLEOTIDE SEQUENCE [LARGE SCALE GENOMIC DNA]</scope>
    <source>
        <strain evidence="15">ATCC 35263</strain>
    </source>
</reference>
<feature type="binding site" evidence="11">
    <location>
        <position position="297"/>
    </location>
    <ligand>
        <name>Mn(2+)</name>
        <dbReference type="ChEBI" id="CHEBI:29035"/>
    </ligand>
</feature>
<dbReference type="Pfam" id="PF00821">
    <property type="entry name" value="PEPCK_GTP"/>
    <property type="match status" value="1"/>
</dbReference>
<gene>
    <name evidence="11" type="primary">pckG</name>
    <name evidence="14" type="ORF">SAMN02745716_2018</name>
</gene>
<organism evidence="14 15">
    <name type="scientific">Thermoleophilum album</name>
    <dbReference type="NCBI Taxonomy" id="29539"/>
    <lineage>
        <taxon>Bacteria</taxon>
        <taxon>Bacillati</taxon>
        <taxon>Actinomycetota</taxon>
        <taxon>Thermoleophilia</taxon>
        <taxon>Thermoleophilales</taxon>
        <taxon>Thermoleophilaceae</taxon>
        <taxon>Thermoleophilum</taxon>
    </lineage>
</organism>
<dbReference type="GO" id="GO:0033993">
    <property type="term" value="P:response to lipid"/>
    <property type="evidence" value="ECO:0007669"/>
    <property type="project" value="TreeGrafter"/>
</dbReference>
<feature type="binding site" evidence="11">
    <location>
        <begin position="221"/>
        <end position="223"/>
    </location>
    <ligand>
        <name>substrate</name>
    </ligand>
</feature>
<comment type="pathway">
    <text evidence="1 11">Carbohydrate biosynthesis; gluconeogenesis.</text>
</comment>
<dbReference type="UniPathway" id="UPA00138"/>
<dbReference type="RefSeq" id="WP_093118670.1">
    <property type="nucleotide sequence ID" value="NZ_FNWJ01000002.1"/>
</dbReference>
<keyword evidence="14" id="KW-0418">Kinase</keyword>
<feature type="binding site" evidence="11">
    <location>
        <position position="420"/>
    </location>
    <ligand>
        <name>GTP</name>
        <dbReference type="ChEBI" id="CHEBI:37565"/>
    </ligand>
</feature>
<dbReference type="EMBL" id="FNWJ01000002">
    <property type="protein sequence ID" value="SEH15647.1"/>
    <property type="molecule type" value="Genomic_DNA"/>
</dbReference>
<dbReference type="InterPro" id="IPR035077">
    <property type="entry name" value="PEP_carboxykinase_GTP_C"/>
</dbReference>
<dbReference type="SUPFAM" id="SSF68923">
    <property type="entry name" value="PEP carboxykinase N-terminal domain"/>
    <property type="match status" value="1"/>
</dbReference>
<keyword evidence="14" id="KW-0808">Transferase</keyword>
<evidence type="ECO:0000256" key="4">
    <source>
        <dbReference type="ARBA" id="ARBA00022432"/>
    </source>
</evidence>
<dbReference type="GO" id="GO:0005525">
    <property type="term" value="F:GTP binding"/>
    <property type="evidence" value="ECO:0007669"/>
    <property type="project" value="UniProtKB-UniRule"/>
</dbReference>
<evidence type="ECO:0000256" key="11">
    <source>
        <dbReference type="HAMAP-Rule" id="MF_00452"/>
    </source>
</evidence>
<feature type="binding site" evidence="11">
    <location>
        <begin position="515"/>
        <end position="518"/>
    </location>
    <ligand>
        <name>GTP</name>
        <dbReference type="ChEBI" id="CHEBI:37565"/>
    </ligand>
</feature>
<dbReference type="Pfam" id="PF17297">
    <property type="entry name" value="PEPCK_N"/>
    <property type="match status" value="1"/>
</dbReference>
<dbReference type="Gene3D" id="3.40.449.10">
    <property type="entry name" value="Phosphoenolpyruvate Carboxykinase, domain 1"/>
    <property type="match status" value="1"/>
</dbReference>
<keyword evidence="14" id="KW-0670">Pyruvate</keyword>
<keyword evidence="6 11" id="KW-0547">Nucleotide-binding</keyword>
<dbReference type="STRING" id="29539.SAMN02745716_2018"/>
<evidence type="ECO:0000256" key="2">
    <source>
        <dbReference type="ARBA" id="ARBA00005796"/>
    </source>
</evidence>
<dbReference type="GO" id="GO:0030145">
    <property type="term" value="F:manganese ion binding"/>
    <property type="evidence" value="ECO:0007669"/>
    <property type="project" value="UniProtKB-UniRule"/>
</dbReference>
<keyword evidence="4 11" id="KW-0312">Gluconeogenesis</keyword>
<keyword evidence="15" id="KW-1185">Reference proteome</keyword>
<comment type="cofactor">
    <cofactor evidence="11">
        <name>Mn(2+)</name>
        <dbReference type="ChEBI" id="CHEBI:29035"/>
    </cofactor>
    <text evidence="11">Binds 1 Mn(2+) ion per subunit.</text>
</comment>
<dbReference type="PROSITE" id="PS00505">
    <property type="entry name" value="PEPCK_GTP"/>
    <property type="match status" value="1"/>
</dbReference>
<feature type="binding site" evidence="11">
    <location>
        <position position="250"/>
    </location>
    <ligand>
        <name>Mn(2+)</name>
        <dbReference type="ChEBI" id="CHEBI:29035"/>
    </ligand>
</feature>
<dbReference type="PIRSF" id="PIRSF001348">
    <property type="entry name" value="PEP_carboxykinase_GTP"/>
    <property type="match status" value="1"/>
</dbReference>
<evidence type="ECO:0000313" key="15">
    <source>
        <dbReference type="Proteomes" id="UP000222056"/>
    </source>
</evidence>
<dbReference type="FunFam" id="3.40.449.10:FF:000005">
    <property type="entry name" value="Phosphoenolpyruvate carboxykinase [GTP]"/>
    <property type="match status" value="1"/>
</dbReference>
<dbReference type="OrthoDB" id="9758871at2"/>
<evidence type="ECO:0000256" key="3">
    <source>
        <dbReference type="ARBA" id="ARBA00011245"/>
    </source>
</evidence>
<keyword evidence="5 11" id="KW-0479">Metal-binding</keyword>
<feature type="binding site" evidence="11">
    <location>
        <begin position="273"/>
        <end position="278"/>
    </location>
    <ligand>
        <name>GTP</name>
        <dbReference type="ChEBI" id="CHEBI:37565"/>
    </ligand>
</feature>
<proteinExistence type="inferred from homology"/>
<dbReference type="GO" id="GO:0019543">
    <property type="term" value="P:propionate catabolic process"/>
    <property type="evidence" value="ECO:0007669"/>
    <property type="project" value="TreeGrafter"/>
</dbReference>
<feature type="binding site" evidence="11">
    <location>
        <position position="230"/>
    </location>
    <ligand>
        <name>Mn(2+)</name>
        <dbReference type="ChEBI" id="CHEBI:29035"/>
    </ligand>
</feature>
<dbReference type="InterPro" id="IPR008210">
    <property type="entry name" value="PEP_carboxykinase_N"/>
</dbReference>
<dbReference type="GO" id="GO:0005829">
    <property type="term" value="C:cytosol"/>
    <property type="evidence" value="ECO:0007669"/>
    <property type="project" value="TreeGrafter"/>
</dbReference>
<feature type="active site" evidence="11">
    <location>
        <position position="274"/>
    </location>
</feature>
<dbReference type="InterPro" id="IPR035078">
    <property type="entry name" value="PEP_carboxykinase_GTP_N"/>
</dbReference>
<feature type="binding site" evidence="11">
    <location>
        <position position="81"/>
    </location>
    <ligand>
        <name>substrate</name>
    </ligand>
</feature>
<keyword evidence="8 11" id="KW-0342">GTP-binding</keyword>
<dbReference type="PANTHER" id="PTHR11561">
    <property type="entry name" value="PHOSPHOENOLPYRUVATE CARBOXYKINASE"/>
    <property type="match status" value="1"/>
</dbReference>
<feature type="binding site" evidence="11">
    <location>
        <position position="272"/>
    </location>
    <ligand>
        <name>substrate</name>
    </ligand>
</feature>
<feature type="domain" description="Phosphoenolpyruvate carboxykinase GTP-utilising N-terminal" evidence="13">
    <location>
        <begin position="22"/>
        <end position="242"/>
    </location>
</feature>
<comment type="subunit">
    <text evidence="3 11">Monomer.</text>
</comment>
<name>A0A1H6FXW7_THEAL</name>
<dbReference type="EC" id="4.1.1.32" evidence="11"/>
<evidence type="ECO:0000259" key="13">
    <source>
        <dbReference type="Pfam" id="PF17297"/>
    </source>
</evidence>
<keyword evidence="9 11" id="KW-0464">Manganese</keyword>
<dbReference type="CDD" id="cd00819">
    <property type="entry name" value="PEPCK_GTP"/>
    <property type="match status" value="1"/>
</dbReference>
<evidence type="ECO:0000256" key="6">
    <source>
        <dbReference type="ARBA" id="ARBA00022741"/>
    </source>
</evidence>
<sequence length="607" mass="67093">MAKQMSPIAATAPTTHARLLTWVEEIAELTEPAEIHWCDGSAEEYEALCRKLVESGTFERLSDAKRPNSYLARSDPGDVARVEDRTFICSAREEDAGPTNNWRDPREMRETLTELFRGSMRGRTMYIVPFCMGPLGSPISHIGVQITDSAYVAVSMRIMTRMGKAALEQLGQDGDFVPCLHSVGAPLEEGQEDVPWPCDAENKYIVHFPETREIWSYGSGYGGNALLGKKCFALRIASVMARDEGWLAEHMLILKITSPEGTVKYIAGAFPSACGKTNLAMLVPTLPGWKVETIGDDIAWMKFGPDGRLYAVNPEAGFFGVAPGTSPKTNPNAIATLRANAIFTNCARTDDGDVWWEGLTDEPPAHLVDWRGNDWTPASETPAAHPNARFTVPAAQCPSIAAEWEDPAGVPIDAFLFGGRRATTVPLVCEAFDWQHGVFLGSIMASETTAAAAGEVGKLRFDPMAMLPFCGYHMGDYFAHWLSLERKHDGARLPRIYMVNWFRRGEDGSFLWPGYGENSRVLAWIFRRCEGRAEAVDTPIGRVPAVDALDLAGLDVDRSTVAELLKVDPAEWRAQLPQIREHYARFGDRLPKELRDQLAELERRVAG</sequence>